<dbReference type="EMBL" id="JAACQH010000141">
    <property type="protein sequence ID" value="NCS91979.1"/>
    <property type="molecule type" value="Genomic_DNA"/>
</dbReference>
<organism evidence="1 2">
    <name type="scientific">Candidatus Altarchaeum hamiconexum</name>
    <dbReference type="NCBI Taxonomy" id="1803513"/>
    <lineage>
        <taxon>Archaea</taxon>
        <taxon>Candidatus Altarchaeota</taxon>
        <taxon>Candidatus Altiarchaeia</taxon>
        <taxon>Candidatus Altarchaeales</taxon>
        <taxon>Candidatus Altarchaeaceae</taxon>
        <taxon>Candidatus Altarchaeum</taxon>
    </lineage>
</organism>
<comment type="caution">
    <text evidence="1">The sequence shown here is derived from an EMBL/GenBank/DDBJ whole genome shotgun (WGS) entry which is preliminary data.</text>
</comment>
<dbReference type="Proteomes" id="UP000738826">
    <property type="component" value="Unassembled WGS sequence"/>
</dbReference>
<evidence type="ECO:0000313" key="2">
    <source>
        <dbReference type="Proteomes" id="UP000738826"/>
    </source>
</evidence>
<reference evidence="1" key="1">
    <citation type="submission" date="2019-11" db="EMBL/GenBank/DDBJ databases">
        <title>Lipid analysis of CO2-rich subsurface aquifers suggests an autotrophy-based deep biosphere with lysolipids enriched in CPR bacteria.</title>
        <authorList>
            <person name="Probst A.J."/>
            <person name="Elling F.J."/>
            <person name="Castelle C.J."/>
            <person name="Zhu Q."/>
            <person name="Elvert M."/>
            <person name="Birarda G."/>
            <person name="Holman H.-Y."/>
            <person name="Lane K.R."/>
            <person name="Ladd B."/>
            <person name="Ryan M.C."/>
            <person name="Woyke T."/>
            <person name="Hinrichs K.-U."/>
            <person name="Banfield J.F."/>
        </authorList>
    </citation>
    <scope>NUCLEOTIDE SEQUENCE</scope>
    <source>
        <strain evidence="1">CG_2015-04_33_537</strain>
    </source>
</reference>
<sequence>MESIAKYSWISDHFVSVIYRQCQQTLETQELCTIPYGLNNSTFSQNTQAQRAIGQFQQDTQEALKNSQIDEACKIVEAYKAENSNKYHRFLDCEKNKIVIFKQLDRFDEEYVYRTKKKLSELKQIGAGMDIMHITITIQHSENLDYVQNYHLFKNSFTDFMQHFRRLVKKDIRYISTYEVTEAKNGKYHQHIHLIIIGMSYLPKFIVANLKKYWLKKTGSTYLFFKYISKNRNIRIFDYVLKYIQKEIANVNLTSVLLFSLKGKAYTMSLSLKKMIGQGEKVSIRDKKYIFLNSFFSDEIFSGYCQDDYVPYSLTFFFSLISEEEKRKIYAKYNLKISQENGAREKEKYWEEKNNIFKNLIEIK</sequence>
<name>A0A8J7YVR8_9ARCH</name>
<accession>A0A8J7YVR8</accession>
<evidence type="ECO:0000313" key="1">
    <source>
        <dbReference type="EMBL" id="NCS91979.1"/>
    </source>
</evidence>
<dbReference type="AlphaFoldDB" id="A0A8J7YVR8"/>
<gene>
    <name evidence="1" type="ORF">GW779_06255</name>
</gene>
<proteinExistence type="predicted"/>
<protein>
    <submittedName>
        <fullName evidence="1">Uncharacterized protein</fullName>
    </submittedName>
</protein>